<protein>
    <submittedName>
        <fullName evidence="2">Uncharacterized protein</fullName>
    </submittedName>
</protein>
<feature type="region of interest" description="Disordered" evidence="1">
    <location>
        <begin position="193"/>
        <end position="241"/>
    </location>
</feature>
<evidence type="ECO:0000313" key="2">
    <source>
        <dbReference type="EMBL" id="KAK9738260.1"/>
    </source>
</evidence>
<sequence>MECFGIFWAARPENNSTKFKIDPWLEDCYKTRQDLVVDDLYLFNEDVFKDSGMLTDKMTKKQLDLRDVIKTKAEKHSRYYRSLYTRINSMETGAQMAPRIANRTPLNLIQTTLQQAQAKELEQVHMYHDKNRQRRVGVYRINEDSASETRFKSVKALRDKYQKMIEETTVVDVKEEKAIVRKDRYLIPPVSGYCSSSASAGSDDEKDRSWHTTKKGHLEVRRSGSSDSAVGLTQSDEESSNVNVEVADINSRWIDVAEKIGSSTSYSPYSPRGSIDHINVPTKTLIEAQYFSLPANRKFSDCPSDVECGEKNESRRQSCFTDDGDEQSRYRFWRTPSVVVSDYSDDVVGLTLDDIEYFRNQRKENSSPDSSLHSSCSNLNYCGSTISSLDSEYILRKPFRKGSECSSCSTFSGDEGDNDDRQPQTTIDKVRSRSNYIIRHRL</sequence>
<reference evidence="2 3" key="1">
    <citation type="journal article" date="2024" name="BMC Genomics">
        <title>De novo assembly and annotation of Popillia japonica's genome with initial clues to its potential as an invasive pest.</title>
        <authorList>
            <person name="Cucini C."/>
            <person name="Boschi S."/>
            <person name="Funari R."/>
            <person name="Cardaioli E."/>
            <person name="Iannotti N."/>
            <person name="Marturano G."/>
            <person name="Paoli F."/>
            <person name="Bruttini M."/>
            <person name="Carapelli A."/>
            <person name="Frati F."/>
            <person name="Nardi F."/>
        </authorList>
    </citation>
    <scope>NUCLEOTIDE SEQUENCE [LARGE SCALE GENOMIC DNA]</scope>
    <source>
        <strain evidence="2">DMR45628</strain>
    </source>
</reference>
<evidence type="ECO:0000256" key="1">
    <source>
        <dbReference type="SAM" id="MobiDB-lite"/>
    </source>
</evidence>
<name>A0AAW1LSS8_POPJA</name>
<comment type="caution">
    <text evidence="2">The sequence shown here is derived from an EMBL/GenBank/DDBJ whole genome shotgun (WGS) entry which is preliminary data.</text>
</comment>
<dbReference type="EMBL" id="JASPKY010000088">
    <property type="protein sequence ID" value="KAK9738260.1"/>
    <property type="molecule type" value="Genomic_DNA"/>
</dbReference>
<dbReference type="Proteomes" id="UP001458880">
    <property type="component" value="Unassembled WGS sequence"/>
</dbReference>
<gene>
    <name evidence="2" type="ORF">QE152_g10020</name>
</gene>
<accession>A0AAW1LSS8</accession>
<feature type="compositionally biased region" description="Polar residues" evidence="1">
    <location>
        <begin position="225"/>
        <end position="234"/>
    </location>
</feature>
<proteinExistence type="predicted"/>
<evidence type="ECO:0000313" key="3">
    <source>
        <dbReference type="Proteomes" id="UP001458880"/>
    </source>
</evidence>
<organism evidence="2 3">
    <name type="scientific">Popillia japonica</name>
    <name type="common">Japanese beetle</name>
    <dbReference type="NCBI Taxonomy" id="7064"/>
    <lineage>
        <taxon>Eukaryota</taxon>
        <taxon>Metazoa</taxon>
        <taxon>Ecdysozoa</taxon>
        <taxon>Arthropoda</taxon>
        <taxon>Hexapoda</taxon>
        <taxon>Insecta</taxon>
        <taxon>Pterygota</taxon>
        <taxon>Neoptera</taxon>
        <taxon>Endopterygota</taxon>
        <taxon>Coleoptera</taxon>
        <taxon>Polyphaga</taxon>
        <taxon>Scarabaeiformia</taxon>
        <taxon>Scarabaeidae</taxon>
        <taxon>Rutelinae</taxon>
        <taxon>Popillia</taxon>
    </lineage>
</organism>
<feature type="compositionally biased region" description="Basic and acidic residues" evidence="1">
    <location>
        <begin position="203"/>
        <end position="224"/>
    </location>
</feature>
<dbReference type="AlphaFoldDB" id="A0AAW1LSS8"/>
<keyword evidence="3" id="KW-1185">Reference proteome</keyword>